<dbReference type="InterPro" id="IPR031348">
    <property type="entry name" value="PigL_N"/>
</dbReference>
<protein>
    <recommendedName>
        <fullName evidence="1">Azaphilone pigments biosynthesis cluster protein L N-terminal domain-containing protein</fullName>
    </recommendedName>
</protein>
<evidence type="ECO:0000259" key="1">
    <source>
        <dbReference type="Pfam" id="PF17111"/>
    </source>
</evidence>
<dbReference type="Pfam" id="PF17111">
    <property type="entry name" value="PigL_N"/>
    <property type="match status" value="1"/>
</dbReference>
<organism evidence="2 3">
    <name type="scientific">Coleophoma crateriformis</name>
    <dbReference type="NCBI Taxonomy" id="565419"/>
    <lineage>
        <taxon>Eukaryota</taxon>
        <taxon>Fungi</taxon>
        <taxon>Dikarya</taxon>
        <taxon>Ascomycota</taxon>
        <taxon>Pezizomycotina</taxon>
        <taxon>Leotiomycetes</taxon>
        <taxon>Helotiales</taxon>
        <taxon>Dermateaceae</taxon>
        <taxon>Coleophoma</taxon>
    </lineage>
</organism>
<sequence>MPEPAPCHRNPNPILKTKNELPTQRSLELVRVLYVEESCRADLQGHLEDNNLKLDALSLQGPKITTGNATERQRMLEERESTQYCLEVCVSITDDGHQGIVFTVGDLTSARRVKAGARSMQVMG</sequence>
<gene>
    <name evidence="2" type="ORF">BP5796_03742</name>
</gene>
<name>A0A3D8SGE1_9HELO</name>
<dbReference type="EMBL" id="PDLN01000005">
    <property type="protein sequence ID" value="RDW85417.1"/>
    <property type="molecule type" value="Genomic_DNA"/>
</dbReference>
<dbReference type="AlphaFoldDB" id="A0A3D8SGE1"/>
<proteinExistence type="predicted"/>
<accession>A0A3D8SGE1</accession>
<comment type="caution">
    <text evidence="2">The sequence shown here is derived from an EMBL/GenBank/DDBJ whole genome shotgun (WGS) entry which is preliminary data.</text>
</comment>
<evidence type="ECO:0000313" key="3">
    <source>
        <dbReference type="Proteomes" id="UP000256328"/>
    </source>
</evidence>
<evidence type="ECO:0000313" key="2">
    <source>
        <dbReference type="EMBL" id="RDW85417.1"/>
    </source>
</evidence>
<dbReference type="OrthoDB" id="3546600at2759"/>
<dbReference type="Proteomes" id="UP000256328">
    <property type="component" value="Unassembled WGS sequence"/>
</dbReference>
<reference evidence="2 3" key="1">
    <citation type="journal article" date="2018" name="IMA Fungus">
        <title>IMA Genome-F 9: Draft genome sequence of Annulohypoxylon stygium, Aspergillus mulundensis, Berkeleyomyces basicola (syn. Thielaviopsis basicola), Ceratocystis smalleyi, two Cercospora beticola strains, Coleophoma cylindrospora, Fusarium fracticaudum, Phialophora cf. hyalina, and Morchella septimelata.</title>
        <authorList>
            <person name="Wingfield B.D."/>
            <person name="Bills G.F."/>
            <person name="Dong Y."/>
            <person name="Huang W."/>
            <person name="Nel W.J."/>
            <person name="Swalarsk-Parry B.S."/>
            <person name="Vaghefi N."/>
            <person name="Wilken P.M."/>
            <person name="An Z."/>
            <person name="de Beer Z.W."/>
            <person name="De Vos L."/>
            <person name="Chen L."/>
            <person name="Duong T.A."/>
            <person name="Gao Y."/>
            <person name="Hammerbacher A."/>
            <person name="Kikkert J.R."/>
            <person name="Li Y."/>
            <person name="Li H."/>
            <person name="Li K."/>
            <person name="Li Q."/>
            <person name="Liu X."/>
            <person name="Ma X."/>
            <person name="Naidoo K."/>
            <person name="Pethybridge S.J."/>
            <person name="Sun J."/>
            <person name="Steenkamp E.T."/>
            <person name="van der Nest M.A."/>
            <person name="van Wyk S."/>
            <person name="Wingfield M.J."/>
            <person name="Xiong C."/>
            <person name="Yue Q."/>
            <person name="Zhang X."/>
        </authorList>
    </citation>
    <scope>NUCLEOTIDE SEQUENCE [LARGE SCALE GENOMIC DNA]</scope>
    <source>
        <strain evidence="2 3">BP5796</strain>
    </source>
</reference>
<feature type="domain" description="Azaphilone pigments biosynthesis cluster protein L N-terminal" evidence="1">
    <location>
        <begin position="38"/>
        <end position="89"/>
    </location>
</feature>
<keyword evidence="3" id="KW-1185">Reference proteome</keyword>